<dbReference type="AlphaFoldDB" id="A0AAP0S7G8"/>
<organism evidence="3 4">
    <name type="scientific">Liquidambar formosana</name>
    <name type="common">Formosan gum</name>
    <dbReference type="NCBI Taxonomy" id="63359"/>
    <lineage>
        <taxon>Eukaryota</taxon>
        <taxon>Viridiplantae</taxon>
        <taxon>Streptophyta</taxon>
        <taxon>Embryophyta</taxon>
        <taxon>Tracheophyta</taxon>
        <taxon>Spermatophyta</taxon>
        <taxon>Magnoliopsida</taxon>
        <taxon>eudicotyledons</taxon>
        <taxon>Gunneridae</taxon>
        <taxon>Pentapetalae</taxon>
        <taxon>Saxifragales</taxon>
        <taxon>Altingiaceae</taxon>
        <taxon>Liquidambar</taxon>
    </lineage>
</organism>
<dbReference type="InterPro" id="IPR006016">
    <property type="entry name" value="UspA"/>
</dbReference>
<protein>
    <recommendedName>
        <fullName evidence="2">UspA domain-containing protein</fullName>
    </recommendedName>
</protein>
<feature type="compositionally biased region" description="Low complexity" evidence="1">
    <location>
        <begin position="1"/>
        <end position="10"/>
    </location>
</feature>
<feature type="compositionally biased region" description="Gly residues" evidence="1">
    <location>
        <begin position="11"/>
        <end position="20"/>
    </location>
</feature>
<sequence>MKLLGDPTVGELGGGGGEDCSGGATVEGGETVVVGVNLDPQSRELLTWALVKVAQSGDRVIALHVLNPATERQSSLLSLVKTFDSMLAVYEGFCNLKQATEINMF</sequence>
<dbReference type="SUPFAM" id="SSF52402">
    <property type="entry name" value="Adenine nucleotide alpha hydrolases-like"/>
    <property type="match status" value="1"/>
</dbReference>
<proteinExistence type="predicted"/>
<name>A0AAP0S7G8_LIQFO</name>
<evidence type="ECO:0000256" key="1">
    <source>
        <dbReference type="SAM" id="MobiDB-lite"/>
    </source>
</evidence>
<feature type="domain" description="UspA" evidence="2">
    <location>
        <begin position="31"/>
        <end position="78"/>
    </location>
</feature>
<evidence type="ECO:0000313" key="3">
    <source>
        <dbReference type="EMBL" id="KAK9292146.1"/>
    </source>
</evidence>
<keyword evidence="4" id="KW-1185">Reference proteome</keyword>
<gene>
    <name evidence="3" type="ORF">L1049_020105</name>
</gene>
<dbReference type="Pfam" id="PF00582">
    <property type="entry name" value="Usp"/>
    <property type="match status" value="1"/>
</dbReference>
<dbReference type="EMBL" id="JBBPBK010000001">
    <property type="protein sequence ID" value="KAK9292146.1"/>
    <property type="molecule type" value="Genomic_DNA"/>
</dbReference>
<reference evidence="3 4" key="1">
    <citation type="journal article" date="2024" name="Plant J.">
        <title>Genome sequences and population genomics reveal climatic adaptation and genomic divergence between two closely related sweetgum species.</title>
        <authorList>
            <person name="Xu W.Q."/>
            <person name="Ren C.Q."/>
            <person name="Zhang X.Y."/>
            <person name="Comes H.P."/>
            <person name="Liu X.H."/>
            <person name="Li Y.G."/>
            <person name="Kettle C.J."/>
            <person name="Jalonen R."/>
            <person name="Gaisberger H."/>
            <person name="Ma Y.Z."/>
            <person name="Qiu Y.X."/>
        </authorList>
    </citation>
    <scope>NUCLEOTIDE SEQUENCE [LARGE SCALE GENOMIC DNA]</scope>
    <source>
        <strain evidence="3">Hangzhou</strain>
    </source>
</reference>
<dbReference type="Proteomes" id="UP001415857">
    <property type="component" value="Unassembled WGS sequence"/>
</dbReference>
<comment type="caution">
    <text evidence="3">The sequence shown here is derived from an EMBL/GenBank/DDBJ whole genome shotgun (WGS) entry which is preliminary data.</text>
</comment>
<feature type="region of interest" description="Disordered" evidence="1">
    <location>
        <begin position="1"/>
        <end position="24"/>
    </location>
</feature>
<evidence type="ECO:0000259" key="2">
    <source>
        <dbReference type="Pfam" id="PF00582"/>
    </source>
</evidence>
<accession>A0AAP0S7G8</accession>
<evidence type="ECO:0000313" key="4">
    <source>
        <dbReference type="Proteomes" id="UP001415857"/>
    </source>
</evidence>